<name>X6MEZ4_RETFI</name>
<protein>
    <recommendedName>
        <fullName evidence="3">C3HC-type domain-containing protein</fullName>
    </recommendedName>
</protein>
<dbReference type="InterPro" id="IPR012935">
    <property type="entry name" value="NuBaID_N"/>
</dbReference>
<proteinExistence type="predicted"/>
<evidence type="ECO:0000259" key="3">
    <source>
        <dbReference type="Pfam" id="PF07967"/>
    </source>
</evidence>
<dbReference type="GO" id="GO:0008270">
    <property type="term" value="F:zinc ion binding"/>
    <property type="evidence" value="ECO:0007669"/>
    <property type="project" value="InterPro"/>
</dbReference>
<evidence type="ECO:0000256" key="1">
    <source>
        <dbReference type="ARBA" id="ARBA00004123"/>
    </source>
</evidence>
<dbReference type="AlphaFoldDB" id="X6MEZ4"/>
<sequence length="146" mass="17061">MTQLQNTSLITNAIMYKVVCEPTQRKHNGTIAMQGFVTDLSQHHDNDCCWKEMTCEETYEYVPTEEPTLGTLLKEHLLKSWKPQSDCQDVIHLRISKFIRDQIMDSFKSHDKAHNNNHSSIITLFSQQRRGIQVVLLFFSFFGHLF</sequence>
<organism evidence="4 5">
    <name type="scientific">Reticulomyxa filosa</name>
    <dbReference type="NCBI Taxonomy" id="46433"/>
    <lineage>
        <taxon>Eukaryota</taxon>
        <taxon>Sar</taxon>
        <taxon>Rhizaria</taxon>
        <taxon>Retaria</taxon>
        <taxon>Foraminifera</taxon>
        <taxon>Monothalamids</taxon>
        <taxon>Reticulomyxidae</taxon>
        <taxon>Reticulomyxa</taxon>
    </lineage>
</organism>
<comment type="subcellular location">
    <subcellularLocation>
        <location evidence="1">Nucleus</location>
    </subcellularLocation>
</comment>
<gene>
    <name evidence="4" type="ORF">RFI_25399</name>
</gene>
<keyword evidence="2" id="KW-0539">Nucleus</keyword>
<comment type="caution">
    <text evidence="4">The sequence shown here is derived from an EMBL/GenBank/DDBJ whole genome shotgun (WGS) entry which is preliminary data.</text>
</comment>
<dbReference type="GO" id="GO:0005634">
    <property type="term" value="C:nucleus"/>
    <property type="evidence" value="ECO:0007669"/>
    <property type="project" value="UniProtKB-SubCell"/>
</dbReference>
<keyword evidence="5" id="KW-1185">Reference proteome</keyword>
<accession>X6MEZ4</accession>
<evidence type="ECO:0000313" key="4">
    <source>
        <dbReference type="EMBL" id="ETO11977.1"/>
    </source>
</evidence>
<dbReference type="Proteomes" id="UP000023152">
    <property type="component" value="Unassembled WGS sequence"/>
</dbReference>
<feature type="domain" description="C3HC-type" evidence="3">
    <location>
        <begin position="14"/>
        <end position="73"/>
    </location>
</feature>
<evidence type="ECO:0000313" key="5">
    <source>
        <dbReference type="Proteomes" id="UP000023152"/>
    </source>
</evidence>
<dbReference type="Pfam" id="PF07967">
    <property type="entry name" value="zf-C3HC"/>
    <property type="match status" value="1"/>
</dbReference>
<reference evidence="4 5" key="1">
    <citation type="journal article" date="2013" name="Curr. Biol.">
        <title>The Genome of the Foraminiferan Reticulomyxa filosa.</title>
        <authorList>
            <person name="Glockner G."/>
            <person name="Hulsmann N."/>
            <person name="Schleicher M."/>
            <person name="Noegel A.A."/>
            <person name="Eichinger L."/>
            <person name="Gallinger C."/>
            <person name="Pawlowski J."/>
            <person name="Sierra R."/>
            <person name="Euteneuer U."/>
            <person name="Pillet L."/>
            <person name="Moustafa A."/>
            <person name="Platzer M."/>
            <person name="Groth M."/>
            <person name="Szafranski K."/>
            <person name="Schliwa M."/>
        </authorList>
    </citation>
    <scope>NUCLEOTIDE SEQUENCE [LARGE SCALE GENOMIC DNA]</scope>
</reference>
<dbReference type="EMBL" id="ASPP01021853">
    <property type="protein sequence ID" value="ETO11977.1"/>
    <property type="molecule type" value="Genomic_DNA"/>
</dbReference>
<evidence type="ECO:0000256" key="2">
    <source>
        <dbReference type="ARBA" id="ARBA00023242"/>
    </source>
</evidence>